<name>A0A6G8AMR2_9ENTE</name>
<dbReference type="Gene3D" id="3.10.20.320">
    <property type="entry name" value="Putative peptidoglycan bound protein (lpxtg motif)"/>
    <property type="match status" value="6"/>
</dbReference>
<dbReference type="InterPro" id="IPR019931">
    <property type="entry name" value="LPXTG_anchor"/>
</dbReference>
<dbReference type="NCBIfam" id="TIGR01167">
    <property type="entry name" value="LPXTG_anchor"/>
    <property type="match status" value="1"/>
</dbReference>
<dbReference type="AlphaFoldDB" id="A0A6G8AMR2"/>
<dbReference type="Pfam" id="PF06458">
    <property type="entry name" value="MucBP"/>
    <property type="match status" value="7"/>
</dbReference>
<keyword evidence="4" id="KW-0677">Repeat</keyword>
<dbReference type="KEGG" id="vah:G7081_03560"/>
<evidence type="ECO:0000256" key="2">
    <source>
        <dbReference type="ARBA" id="ARBA00022525"/>
    </source>
</evidence>
<keyword evidence="5" id="KW-0572">Peptidoglycan-anchor</keyword>
<keyword evidence="1" id="KW-0134">Cell wall</keyword>
<evidence type="ECO:0000256" key="3">
    <source>
        <dbReference type="ARBA" id="ARBA00022729"/>
    </source>
</evidence>
<dbReference type="InterPro" id="IPR009459">
    <property type="entry name" value="MucBP_dom"/>
</dbReference>
<keyword evidence="3" id="KW-0732">Signal</keyword>
<keyword evidence="6" id="KW-0472">Membrane</keyword>
<accession>A0A6G8AMR2</accession>
<feature type="transmembrane region" description="Helical" evidence="6">
    <location>
        <begin position="719"/>
        <end position="737"/>
    </location>
</feature>
<sequence length="744" mass="81246">MKKYGYLLIAIVFSVQPVVGLATDIINDKHQEIGSSSDYSDEIRQQAVRPTNNEDGTVEFVGKSWDVIQDYGDGIKMIAMENKIGDSIYSLDYFFNKNEDDNDGYQESVVKATVDEWYKNTIAGSPAEEFVQPVTSHNITLGEVKKKYYWKDNTNGSIGYSQWADTIVSPQSYPTTFGAGKKEAFILSGSDVTKEKAALSDNGVSHLNKLKKNGIDSSWLTSQGGHENMGTILLSDREEVSFSVVTESHAVVPALVVQTFDKVEEASPVTVKYQDEDGNELAESVVLNGEVGSAYQSTPASIDGWTLKETPANANGTFTEEAQEVIYVYERTEAKPVTVKYQDEDGNELALSTTLNGKVGLPYQTSPASIDGWVLKGTPVNATGTFTEKAQEVVYVYERTEAKPVTVKYQDEEGNELAPSTTLNGKVGLPYQTNPTSIDGWVLKDTPVNANGTFTEKAQEVVYVYERTEAKPVTVKYQDEEGNELAPSTTLNGKVGLPYQTTPASIDGWVVKDIPVNATGTFTEKAQEVVYVYERTEAKPVTVKYQDEEGNKLSGDVVLNGKLGLSYQTTPANIDGWMLKATPTNATGTFTEKAQEVIYVYERTAAKPVTVKYQDEKGNELAPSATLNGKVGLPYQTTPASIDGWALTDTPVNATGTFTEKAQEVVYVYEQEDGEVIINHVDEDGNPVAPQEVIKGPIDSDFNSDGIKALPQTGENTSILIATVGTLLIALFGLLFLKRRNKDA</sequence>
<dbReference type="Proteomes" id="UP000500890">
    <property type="component" value="Chromosome"/>
</dbReference>
<keyword evidence="6" id="KW-1133">Transmembrane helix</keyword>
<protein>
    <submittedName>
        <fullName evidence="8">LPXTG cell wall anchor domain-containing protein</fullName>
    </submittedName>
</protein>
<reference evidence="8 9" key="1">
    <citation type="submission" date="2020-03" db="EMBL/GenBank/DDBJ databases">
        <title>Vagococcus sp. nov., isolated from beetles.</title>
        <authorList>
            <person name="Hyun D.-W."/>
            <person name="Bae J.-W."/>
        </authorList>
    </citation>
    <scope>NUCLEOTIDE SEQUENCE [LARGE SCALE GENOMIC DNA]</scope>
    <source>
        <strain evidence="8 9">HDW17A</strain>
    </source>
</reference>
<dbReference type="RefSeq" id="WP_166007466.1">
    <property type="nucleotide sequence ID" value="NZ_CP049886.1"/>
</dbReference>
<keyword evidence="6" id="KW-0812">Transmembrane</keyword>
<dbReference type="PROSITE" id="PS50847">
    <property type="entry name" value="GRAM_POS_ANCHORING"/>
    <property type="match status" value="1"/>
</dbReference>
<evidence type="ECO:0000256" key="5">
    <source>
        <dbReference type="ARBA" id="ARBA00023088"/>
    </source>
</evidence>
<keyword evidence="9" id="KW-1185">Reference proteome</keyword>
<evidence type="ECO:0000313" key="8">
    <source>
        <dbReference type="EMBL" id="QIL46213.1"/>
    </source>
</evidence>
<dbReference type="EMBL" id="CP049886">
    <property type="protein sequence ID" value="QIL46213.1"/>
    <property type="molecule type" value="Genomic_DNA"/>
</dbReference>
<evidence type="ECO:0000313" key="9">
    <source>
        <dbReference type="Proteomes" id="UP000500890"/>
    </source>
</evidence>
<evidence type="ECO:0000256" key="6">
    <source>
        <dbReference type="SAM" id="Phobius"/>
    </source>
</evidence>
<keyword evidence="2" id="KW-0964">Secreted</keyword>
<organism evidence="8 9">
    <name type="scientific">Vagococcus coleopterorum</name>
    <dbReference type="NCBI Taxonomy" id="2714946"/>
    <lineage>
        <taxon>Bacteria</taxon>
        <taxon>Bacillati</taxon>
        <taxon>Bacillota</taxon>
        <taxon>Bacilli</taxon>
        <taxon>Lactobacillales</taxon>
        <taxon>Enterococcaceae</taxon>
        <taxon>Vagococcus</taxon>
    </lineage>
</organism>
<feature type="domain" description="Gram-positive cocci surface proteins LPxTG" evidence="7">
    <location>
        <begin position="710"/>
        <end position="744"/>
    </location>
</feature>
<evidence type="ECO:0000259" key="7">
    <source>
        <dbReference type="PROSITE" id="PS50847"/>
    </source>
</evidence>
<gene>
    <name evidence="8" type="ORF">G7081_03560</name>
</gene>
<dbReference type="Pfam" id="PF00746">
    <property type="entry name" value="Gram_pos_anchor"/>
    <property type="match status" value="1"/>
</dbReference>
<evidence type="ECO:0000256" key="4">
    <source>
        <dbReference type="ARBA" id="ARBA00022737"/>
    </source>
</evidence>
<evidence type="ECO:0000256" key="1">
    <source>
        <dbReference type="ARBA" id="ARBA00022512"/>
    </source>
</evidence>
<proteinExistence type="predicted"/>